<organism evidence="3 4">
    <name type="scientific">Phialocephala subalpina</name>
    <dbReference type="NCBI Taxonomy" id="576137"/>
    <lineage>
        <taxon>Eukaryota</taxon>
        <taxon>Fungi</taxon>
        <taxon>Dikarya</taxon>
        <taxon>Ascomycota</taxon>
        <taxon>Pezizomycotina</taxon>
        <taxon>Leotiomycetes</taxon>
        <taxon>Helotiales</taxon>
        <taxon>Mollisiaceae</taxon>
        <taxon>Phialocephala</taxon>
        <taxon>Phialocephala fortinii species complex</taxon>
    </lineage>
</organism>
<dbReference type="SUPFAM" id="SSF88713">
    <property type="entry name" value="Glycoside hydrolase/deacetylase"/>
    <property type="match status" value="1"/>
</dbReference>
<name>A0A1L7XHS1_9HELO</name>
<proteinExistence type="predicted"/>
<evidence type="ECO:0000256" key="1">
    <source>
        <dbReference type="SAM" id="MobiDB-lite"/>
    </source>
</evidence>
<dbReference type="AlphaFoldDB" id="A0A1L7XHS1"/>
<dbReference type="InterPro" id="IPR002509">
    <property type="entry name" value="NODB_dom"/>
</dbReference>
<protein>
    <submittedName>
        <fullName evidence="3">Related to Chitin deacetylase 1</fullName>
    </submittedName>
</protein>
<evidence type="ECO:0000313" key="3">
    <source>
        <dbReference type="EMBL" id="CZR64590.1"/>
    </source>
</evidence>
<feature type="region of interest" description="Disordered" evidence="1">
    <location>
        <begin position="1"/>
        <end position="29"/>
    </location>
</feature>
<dbReference type="PANTHER" id="PTHR43123:SF1">
    <property type="entry name" value="POLYSACCHARIDE DEACETYLASE-RELATED"/>
    <property type="match status" value="1"/>
</dbReference>
<dbReference type="EMBL" id="FJOG01000027">
    <property type="protein sequence ID" value="CZR64590.1"/>
    <property type="molecule type" value="Genomic_DNA"/>
</dbReference>
<dbReference type="PROSITE" id="PS51677">
    <property type="entry name" value="NODB"/>
    <property type="match status" value="1"/>
</dbReference>
<dbReference type="Proteomes" id="UP000184330">
    <property type="component" value="Unassembled WGS sequence"/>
</dbReference>
<dbReference type="Pfam" id="PF01522">
    <property type="entry name" value="Polysacc_deac_1"/>
    <property type="match status" value="1"/>
</dbReference>
<reference evidence="3 4" key="1">
    <citation type="submission" date="2016-03" db="EMBL/GenBank/DDBJ databases">
        <authorList>
            <person name="Ploux O."/>
        </authorList>
    </citation>
    <scope>NUCLEOTIDE SEQUENCE [LARGE SCALE GENOMIC DNA]</scope>
    <source>
        <strain evidence="3 4">UAMH 11012</strain>
    </source>
</reference>
<dbReference type="Gene3D" id="3.20.20.370">
    <property type="entry name" value="Glycoside hydrolase/deacetylase"/>
    <property type="match status" value="1"/>
</dbReference>
<dbReference type="STRING" id="576137.A0A1L7XHS1"/>
<evidence type="ECO:0000313" key="4">
    <source>
        <dbReference type="Proteomes" id="UP000184330"/>
    </source>
</evidence>
<dbReference type="InterPro" id="IPR011330">
    <property type="entry name" value="Glyco_hydro/deAcase_b/a-brl"/>
</dbReference>
<dbReference type="GO" id="GO:0005975">
    <property type="term" value="P:carbohydrate metabolic process"/>
    <property type="evidence" value="ECO:0007669"/>
    <property type="project" value="InterPro"/>
</dbReference>
<dbReference type="GO" id="GO:0016810">
    <property type="term" value="F:hydrolase activity, acting on carbon-nitrogen (but not peptide) bonds"/>
    <property type="evidence" value="ECO:0007669"/>
    <property type="project" value="InterPro"/>
</dbReference>
<keyword evidence="4" id="KW-1185">Reference proteome</keyword>
<dbReference type="OrthoDB" id="9970124at2759"/>
<gene>
    <name evidence="3" type="ORF">PAC_14488</name>
</gene>
<evidence type="ECO:0000259" key="2">
    <source>
        <dbReference type="PROSITE" id="PS51677"/>
    </source>
</evidence>
<accession>A0A1L7XHS1</accession>
<dbReference type="PANTHER" id="PTHR43123">
    <property type="entry name" value="POLYSACCHARIDE DEACETYLASE-RELATED"/>
    <property type="match status" value="1"/>
</dbReference>
<feature type="domain" description="NodB homology" evidence="2">
    <location>
        <begin position="91"/>
        <end position="301"/>
    </location>
</feature>
<sequence>MTTKQLNGVGALGAPSVDPLQGTKHDFPRDSVGFGRKSLNPEWPNGAKIAVSFVINYEEGAERTALNGDERSENALWEQSHVPFRTGERATNVESDYDYGSRVGVWRLLNLFEKHKMPVTAYAVGMALEKNPEVAKAFTDGGHEVASHAYRWVDYHGMKSGEEKEYIVRQLESLKKTTGQYPVGWYYGRLSPHSKGRSMKCSRKEIFLCYHPSPNGMLMMPYTYDCNDLKFAVPAGGWGSMGAFEEYLKSAFDVLYAEGQRGSPKMMTIGLHCRISGKPGRFTAVEKFVEYIALKRDVWVTTRKDIALHFREKFPYQKGRLA</sequence>